<evidence type="ECO:0000256" key="5">
    <source>
        <dbReference type="ARBA" id="ARBA00023237"/>
    </source>
</evidence>
<evidence type="ECO:0000256" key="4">
    <source>
        <dbReference type="ARBA" id="ARBA00023136"/>
    </source>
</evidence>
<dbReference type="InterPro" id="IPR011990">
    <property type="entry name" value="TPR-like_helical_dom_sf"/>
</dbReference>
<protein>
    <submittedName>
        <fullName evidence="7">RagB/SusD family nutrient uptake outer membrane protein</fullName>
    </submittedName>
</protein>
<dbReference type="PROSITE" id="PS51257">
    <property type="entry name" value="PROKAR_LIPOPROTEIN"/>
    <property type="match status" value="1"/>
</dbReference>
<name>A0ABV9N650_9FLAO</name>
<evidence type="ECO:0000313" key="7">
    <source>
        <dbReference type="EMBL" id="MFC4723280.1"/>
    </source>
</evidence>
<evidence type="ECO:0000256" key="2">
    <source>
        <dbReference type="ARBA" id="ARBA00006275"/>
    </source>
</evidence>
<keyword evidence="3" id="KW-0732">Signal</keyword>
<sequence>MLNNFKKALFLFCCVSIVISCTSEIDDLRPINQETSATVFDDPASYKAFLAKIYAGIAVSGQQGPAGNPDLAGLDEGFSNYLRLYWKLQQLTTDEALIGWNDGTIKDLHYQNWTAGNEFIRTMYDRIIYQVSLANEFIRQTTDEKLNSRGVDASLKAEIQIYRAEARFMRALSYSHALDFFRNVPFVTDEDIVGAFLPKQTNGTDLFAYLEAELTAIESVLPGPGQNQYARADKAAVWMLLAKLYLNAEVYTGTPRYADARIQAEKVINSNQYSLDGDYRHLFLADNHLSNEIIFPIAFDGLRTQAYGGMTFLVHAPVGGSMPLSEFGVSSGWAGVRTTKNFVEKFPGMENSPDGRELFYTNGQSLEIPNISKFTDGYAIAKYKNVDRNGNPGSDTSGNFPDTDFPLFRLADAYLIYAEAHLRGGGGDANTAVGLINTLRVRAYGDTSGNISTSDLSLDFILDERARELYWECHRRTDLIRFGKFSSSGIWSWKGNVQNGTTTEAFRDIFPIPTSDLSANPNLTQNPGY</sequence>
<organism evidence="7 8">
    <name type="scientific">Geojedonia litorea</name>
    <dbReference type="NCBI Taxonomy" id="1268269"/>
    <lineage>
        <taxon>Bacteria</taxon>
        <taxon>Pseudomonadati</taxon>
        <taxon>Bacteroidota</taxon>
        <taxon>Flavobacteriia</taxon>
        <taxon>Flavobacteriales</taxon>
        <taxon>Flavobacteriaceae</taxon>
        <taxon>Geojedonia</taxon>
    </lineage>
</organism>
<evidence type="ECO:0000256" key="3">
    <source>
        <dbReference type="ARBA" id="ARBA00022729"/>
    </source>
</evidence>
<dbReference type="Gene3D" id="1.25.40.10">
    <property type="entry name" value="Tetratricopeptide repeat domain"/>
    <property type="match status" value="1"/>
</dbReference>
<comment type="caution">
    <text evidence="7">The sequence shown here is derived from an EMBL/GenBank/DDBJ whole genome shotgun (WGS) entry which is preliminary data.</text>
</comment>
<dbReference type="CDD" id="cd08977">
    <property type="entry name" value="SusD"/>
    <property type="match status" value="1"/>
</dbReference>
<reference evidence="8" key="1">
    <citation type="journal article" date="2019" name="Int. J. Syst. Evol. Microbiol.">
        <title>The Global Catalogue of Microorganisms (GCM) 10K type strain sequencing project: providing services to taxonomists for standard genome sequencing and annotation.</title>
        <authorList>
            <consortium name="The Broad Institute Genomics Platform"/>
            <consortium name="The Broad Institute Genome Sequencing Center for Infectious Disease"/>
            <person name="Wu L."/>
            <person name="Ma J."/>
        </authorList>
    </citation>
    <scope>NUCLEOTIDE SEQUENCE [LARGE SCALE GENOMIC DNA]</scope>
    <source>
        <strain evidence="8">CCUG 63682</strain>
    </source>
</reference>
<evidence type="ECO:0000259" key="6">
    <source>
        <dbReference type="Pfam" id="PF07980"/>
    </source>
</evidence>
<dbReference type="RefSeq" id="WP_387965135.1">
    <property type="nucleotide sequence ID" value="NZ_JBHSGP010000014.1"/>
</dbReference>
<feature type="domain" description="RagB/SusD" evidence="6">
    <location>
        <begin position="353"/>
        <end position="529"/>
    </location>
</feature>
<dbReference type="EMBL" id="JBHSGP010000014">
    <property type="protein sequence ID" value="MFC4723280.1"/>
    <property type="molecule type" value="Genomic_DNA"/>
</dbReference>
<comment type="subcellular location">
    <subcellularLocation>
        <location evidence="1">Cell outer membrane</location>
    </subcellularLocation>
</comment>
<comment type="similarity">
    <text evidence="2">Belongs to the SusD family.</text>
</comment>
<accession>A0ABV9N650</accession>
<dbReference type="Gene3D" id="1.25.40.390">
    <property type="match status" value="1"/>
</dbReference>
<dbReference type="Pfam" id="PF07980">
    <property type="entry name" value="SusD_RagB"/>
    <property type="match status" value="1"/>
</dbReference>
<evidence type="ECO:0000256" key="1">
    <source>
        <dbReference type="ARBA" id="ARBA00004442"/>
    </source>
</evidence>
<keyword evidence="4" id="KW-0472">Membrane</keyword>
<keyword evidence="5" id="KW-0998">Cell outer membrane</keyword>
<gene>
    <name evidence="7" type="ORF">ACFO5O_13170</name>
</gene>
<dbReference type="SUPFAM" id="SSF48452">
    <property type="entry name" value="TPR-like"/>
    <property type="match status" value="1"/>
</dbReference>
<dbReference type="Proteomes" id="UP001595953">
    <property type="component" value="Unassembled WGS sequence"/>
</dbReference>
<keyword evidence="8" id="KW-1185">Reference proteome</keyword>
<proteinExistence type="inferred from homology"/>
<dbReference type="InterPro" id="IPR012944">
    <property type="entry name" value="SusD_RagB_dom"/>
</dbReference>
<dbReference type="Gene3D" id="1.10.3780.10">
    <property type="entry name" value="SusD-like"/>
    <property type="match status" value="1"/>
</dbReference>
<evidence type="ECO:0000313" key="8">
    <source>
        <dbReference type="Proteomes" id="UP001595953"/>
    </source>
</evidence>